<name>V5U6T7_9ENTR</name>
<geneLocation type="plasmid" evidence="1 2">
    <name>p1</name>
</geneLocation>
<organism evidence="1 2">
    <name type="scientific">Cronobacter malonaticus</name>
    <dbReference type="NCBI Taxonomy" id="413503"/>
    <lineage>
        <taxon>Bacteria</taxon>
        <taxon>Pseudomonadati</taxon>
        <taxon>Pseudomonadota</taxon>
        <taxon>Gammaproteobacteria</taxon>
        <taxon>Enterobacterales</taxon>
        <taxon>Enterobacteriaceae</taxon>
        <taxon>Cronobacter</taxon>
    </lineage>
</organism>
<accession>V5U6T7</accession>
<proteinExistence type="predicted"/>
<dbReference type="HOGENOM" id="CLU_3327019_0_0_6"/>
<gene>
    <name evidence="1" type="ORF">P262_p1030</name>
</gene>
<dbReference type="EMBL" id="CP006732">
    <property type="protein sequence ID" value="AHB72524.1"/>
    <property type="molecule type" value="Genomic_DNA"/>
</dbReference>
<keyword evidence="1" id="KW-0614">Plasmid</keyword>
<protein>
    <submittedName>
        <fullName evidence="1">Uncharacterized protein</fullName>
    </submittedName>
</protein>
<reference evidence="1 2" key="1">
    <citation type="journal article" date="2014" name="Genome Announc.">
        <title>Complete Genome Sequence of Cronobacter sakazakii Strain CMCC 45402.</title>
        <authorList>
            <person name="Zhao Z."/>
            <person name="Wang L."/>
            <person name="Wang B."/>
            <person name="Liang H."/>
            <person name="Ye Q."/>
            <person name="Zeng M."/>
        </authorList>
    </citation>
    <scope>NUCLEOTIDE SEQUENCE [LARGE SCALE GENOMIC DNA]</scope>
    <source>
        <strain evidence="2">45402</strain>
        <plasmid evidence="2">Plasmid p1</plasmid>
    </source>
</reference>
<dbReference type="Proteomes" id="UP000018545">
    <property type="component" value="Plasmid p1"/>
</dbReference>
<dbReference type="KEGG" id="csi:P262_p1030"/>
<dbReference type="AlphaFoldDB" id="V5U6T7"/>
<dbReference type="PATRIC" id="fig|1401659.3.peg.4129"/>
<evidence type="ECO:0000313" key="2">
    <source>
        <dbReference type="Proteomes" id="UP000018545"/>
    </source>
</evidence>
<evidence type="ECO:0000313" key="1">
    <source>
        <dbReference type="EMBL" id="AHB72524.1"/>
    </source>
</evidence>
<sequence>MEESFFMEGSFNLMHASDFLNILFFYDLNITNVYYKQS</sequence>